<dbReference type="RefSeq" id="WP_090972159.1">
    <property type="nucleotide sequence ID" value="NZ_FOLL01000003.1"/>
</dbReference>
<dbReference type="PANTHER" id="PTHR36452">
    <property type="entry name" value="CHROMOSOME 12, WHOLE GENOME SHOTGUN SEQUENCE"/>
    <property type="match status" value="1"/>
</dbReference>
<dbReference type="STRING" id="623281.SAMN05421747_103250"/>
<gene>
    <name evidence="1" type="ORF">SAMN05421747_103250</name>
</gene>
<dbReference type="AlphaFoldDB" id="A0A1I1G002"/>
<organism evidence="1 2">
    <name type="scientific">Parapedobacter composti</name>
    <dbReference type="NCBI Taxonomy" id="623281"/>
    <lineage>
        <taxon>Bacteria</taxon>
        <taxon>Pseudomonadati</taxon>
        <taxon>Bacteroidota</taxon>
        <taxon>Sphingobacteriia</taxon>
        <taxon>Sphingobacteriales</taxon>
        <taxon>Sphingobacteriaceae</taxon>
        <taxon>Parapedobacter</taxon>
    </lineage>
</organism>
<dbReference type="InterPro" id="IPR015996">
    <property type="entry name" value="UCP028451"/>
</dbReference>
<dbReference type="Pfam" id="PF09365">
    <property type="entry name" value="DUF2461"/>
    <property type="match status" value="1"/>
</dbReference>
<name>A0A1I1G002_9SPHI</name>
<protein>
    <submittedName>
        <fullName evidence="1">TIGR02453 family protein</fullName>
    </submittedName>
</protein>
<proteinExistence type="predicted"/>
<dbReference type="Proteomes" id="UP000199577">
    <property type="component" value="Unassembled WGS sequence"/>
</dbReference>
<dbReference type="NCBIfam" id="TIGR02453">
    <property type="entry name" value="TIGR02453 family protein"/>
    <property type="match status" value="1"/>
</dbReference>
<evidence type="ECO:0000313" key="2">
    <source>
        <dbReference type="Proteomes" id="UP000199577"/>
    </source>
</evidence>
<dbReference type="OrthoDB" id="9794241at2"/>
<evidence type="ECO:0000313" key="1">
    <source>
        <dbReference type="EMBL" id="SFC04622.1"/>
    </source>
</evidence>
<dbReference type="PANTHER" id="PTHR36452:SF1">
    <property type="entry name" value="DUF2461 DOMAIN-CONTAINING PROTEIN"/>
    <property type="match status" value="1"/>
</dbReference>
<dbReference type="InterPro" id="IPR012808">
    <property type="entry name" value="CHP02453"/>
</dbReference>
<sequence>MQLSIHPTTFDFLSAIKENNDRTWFQANRDAYEQAWLNMKEFTAAIIHGLAQTDRYITEDIPVTKCLFRIYRDTRFSKDKAPYKTWLGAGISTAGRKLNGPEYYLHIQPGNSFAAGGYWRPEKDHLAAIRQEIDYNGDQLLELLADPEFKQHCQLDMQDQLKRPPAGFDSDNPYIEYLKLKSFTAFQAFTDEELAQPDGLDRVLGAFRRMYDFKLFLHRALGDD</sequence>
<keyword evidence="2" id="KW-1185">Reference proteome</keyword>
<reference evidence="1 2" key="1">
    <citation type="submission" date="2016-10" db="EMBL/GenBank/DDBJ databases">
        <authorList>
            <person name="de Groot N.N."/>
        </authorList>
    </citation>
    <scope>NUCLEOTIDE SEQUENCE [LARGE SCALE GENOMIC DNA]</scope>
    <source>
        <strain evidence="1 2">DSM 22900</strain>
    </source>
</reference>
<accession>A0A1I1G002</accession>
<dbReference type="PIRSF" id="PIRSF028451">
    <property type="entry name" value="UCP028451"/>
    <property type="match status" value="1"/>
</dbReference>
<dbReference type="EMBL" id="FOLL01000003">
    <property type="protein sequence ID" value="SFC04622.1"/>
    <property type="molecule type" value="Genomic_DNA"/>
</dbReference>